<reference evidence="1 2" key="1">
    <citation type="submission" date="2019-06" db="EMBL/GenBank/DDBJ databases">
        <title>Sequencing the genomes of 1000 actinobacteria strains.</title>
        <authorList>
            <person name="Klenk H.-P."/>
        </authorList>
    </citation>
    <scope>NUCLEOTIDE SEQUENCE [LARGE SCALE GENOMIC DNA]</scope>
    <source>
        <strain evidence="1 2">DSM 103495</strain>
    </source>
</reference>
<keyword evidence="2" id="KW-1185">Reference proteome</keyword>
<dbReference type="AlphaFoldDB" id="A0A543FFS5"/>
<sequence length="303" mass="33303">MWFGYARSELLPMQVRGAVRRAMHEYADYFGFGSGEVIIEPTAPEQVLRDMLAEVDRREPAAAVMTRLHQVARSWDIDLRRVFDADSPRTQALWKIMDAIEGAAGGHLIVPSRQHLTSLGPSGQAVLQRFTRTTNADLYFLEPVDRDLLAPLTDSEDARFPEIRQGERVLVESRVGAIPAVARLDALYELSRRGWPEMMAPVDALYLALVNDAVAAAEAVGVVAFGPGGADGVIRLLQRDDGLLVVELDESRPRVDEPSPALSALCAQADRYTEQGRTFTRCTLASELSPESTALSVGCRGER</sequence>
<name>A0A543FFS5_9NOCA</name>
<dbReference type="Proteomes" id="UP000316331">
    <property type="component" value="Unassembled WGS sequence"/>
</dbReference>
<gene>
    <name evidence="1" type="ORF">FB390_4409</name>
</gene>
<proteinExistence type="predicted"/>
<evidence type="ECO:0000313" key="2">
    <source>
        <dbReference type="Proteomes" id="UP000316331"/>
    </source>
</evidence>
<comment type="caution">
    <text evidence="1">The sequence shown here is derived from an EMBL/GenBank/DDBJ whole genome shotgun (WGS) entry which is preliminary data.</text>
</comment>
<protein>
    <submittedName>
        <fullName evidence="1">Uncharacterized protein</fullName>
    </submittedName>
</protein>
<accession>A0A543FFS5</accession>
<evidence type="ECO:0000313" key="1">
    <source>
        <dbReference type="EMBL" id="TQM32713.1"/>
    </source>
</evidence>
<organism evidence="1 2">
    <name type="scientific">Nocardia bhagyanarayanae</name>
    <dbReference type="NCBI Taxonomy" id="1215925"/>
    <lineage>
        <taxon>Bacteria</taxon>
        <taxon>Bacillati</taxon>
        <taxon>Actinomycetota</taxon>
        <taxon>Actinomycetes</taxon>
        <taxon>Mycobacteriales</taxon>
        <taxon>Nocardiaceae</taxon>
        <taxon>Nocardia</taxon>
    </lineage>
</organism>
<dbReference type="EMBL" id="VFPG01000001">
    <property type="protein sequence ID" value="TQM32713.1"/>
    <property type="molecule type" value="Genomic_DNA"/>
</dbReference>